<dbReference type="AlphaFoldDB" id="A0AA38GNF9"/>
<gene>
    <name evidence="2" type="ORF">KI387_005223</name>
</gene>
<dbReference type="GO" id="GO:0005730">
    <property type="term" value="C:nucleolus"/>
    <property type="evidence" value="ECO:0007669"/>
    <property type="project" value="TreeGrafter"/>
</dbReference>
<reference evidence="2 3" key="1">
    <citation type="journal article" date="2021" name="Nat. Plants">
        <title>The Taxus genome provides insights into paclitaxel biosynthesis.</title>
        <authorList>
            <person name="Xiong X."/>
            <person name="Gou J."/>
            <person name="Liao Q."/>
            <person name="Li Y."/>
            <person name="Zhou Q."/>
            <person name="Bi G."/>
            <person name="Li C."/>
            <person name="Du R."/>
            <person name="Wang X."/>
            <person name="Sun T."/>
            <person name="Guo L."/>
            <person name="Liang H."/>
            <person name="Lu P."/>
            <person name="Wu Y."/>
            <person name="Zhang Z."/>
            <person name="Ro D.K."/>
            <person name="Shang Y."/>
            <person name="Huang S."/>
            <person name="Yan J."/>
        </authorList>
    </citation>
    <scope>NUCLEOTIDE SEQUENCE [LARGE SCALE GENOMIC DNA]</scope>
    <source>
        <strain evidence="2">Ta-2019</strain>
    </source>
</reference>
<dbReference type="PROSITE" id="PS50141">
    <property type="entry name" value="A_DEAMIN_EDITASE"/>
    <property type="match status" value="1"/>
</dbReference>
<dbReference type="PANTHER" id="PTHR10910">
    <property type="entry name" value="EUKARYOTE SPECIFIC DSRNA BINDING PROTEIN"/>
    <property type="match status" value="1"/>
</dbReference>
<feature type="domain" description="A to I editase" evidence="1">
    <location>
        <begin position="1"/>
        <end position="449"/>
    </location>
</feature>
<dbReference type="InterPro" id="IPR002466">
    <property type="entry name" value="A_deamin"/>
</dbReference>
<dbReference type="EMBL" id="JAHRHJ020000002">
    <property type="protein sequence ID" value="KAH9325045.1"/>
    <property type="molecule type" value="Genomic_DNA"/>
</dbReference>
<evidence type="ECO:0000313" key="3">
    <source>
        <dbReference type="Proteomes" id="UP000824469"/>
    </source>
</evidence>
<dbReference type="GO" id="GO:0006382">
    <property type="term" value="P:adenosine to inosine editing"/>
    <property type="evidence" value="ECO:0007669"/>
    <property type="project" value="TreeGrafter"/>
</dbReference>
<sequence length="452" mass="50512">MFDYNRFFYSEIECLNKIYGSTSQHREDTIQVAVNSIFQLASSDRRGLKYTIKPGAQLHFFVSQPPCGDACITSPNCLLKLLHQDALDLQGSFQNLGNLCKESKKNKHESEESILVKKFHCQREDSSENQFIEPLKVSEIPEESKLALLIRKQTGAKLAHLEVGIRREEALAAEQQNHGEDIFAQNGHESTIDRDIHYSHQDSGHKGGHARGNHLYSVRALQAIGVVRRKPGRGDATLSMSCSDKIARWNVLGLQGALLSHFLIEPLYLSSITVASLSKEGWVIEPSNMEAISFEDPVKRAVCDRVIPLSCIMPAPFRVNNPIFWKAPIPPMEFHQSPDDLSYLKCGYSICWNALGLHEVVLGTTGRKQGTSAKGALSPATMSSLCKRALQDLFVSLLHTSASDLQFCGLSYRGMKISAWKYNAALEIFRSSSSPFRDWLVKPAELQSFTRD</sequence>
<evidence type="ECO:0000313" key="2">
    <source>
        <dbReference type="EMBL" id="KAH9325045.1"/>
    </source>
</evidence>
<dbReference type="GO" id="GO:0006396">
    <property type="term" value="P:RNA processing"/>
    <property type="evidence" value="ECO:0007669"/>
    <property type="project" value="InterPro"/>
</dbReference>
<dbReference type="Pfam" id="PF02137">
    <property type="entry name" value="A_deamin"/>
    <property type="match status" value="1"/>
</dbReference>
<dbReference type="Proteomes" id="UP000824469">
    <property type="component" value="Unassembled WGS sequence"/>
</dbReference>
<dbReference type="SMART" id="SM00552">
    <property type="entry name" value="ADEAMc"/>
    <property type="match status" value="1"/>
</dbReference>
<dbReference type="GO" id="GO:0005737">
    <property type="term" value="C:cytoplasm"/>
    <property type="evidence" value="ECO:0007669"/>
    <property type="project" value="TreeGrafter"/>
</dbReference>
<name>A0AA38GNF9_TAXCH</name>
<dbReference type="GO" id="GO:0008251">
    <property type="term" value="F:tRNA-specific adenosine deaminase activity"/>
    <property type="evidence" value="ECO:0007669"/>
    <property type="project" value="TreeGrafter"/>
</dbReference>
<evidence type="ECO:0000259" key="1">
    <source>
        <dbReference type="PROSITE" id="PS50141"/>
    </source>
</evidence>
<dbReference type="GO" id="GO:0003726">
    <property type="term" value="F:double-stranded RNA adenosine deaminase activity"/>
    <property type="evidence" value="ECO:0007669"/>
    <property type="project" value="TreeGrafter"/>
</dbReference>
<proteinExistence type="predicted"/>
<dbReference type="GO" id="GO:0003725">
    <property type="term" value="F:double-stranded RNA binding"/>
    <property type="evidence" value="ECO:0007669"/>
    <property type="project" value="TreeGrafter"/>
</dbReference>
<keyword evidence="3" id="KW-1185">Reference proteome</keyword>
<comment type="caution">
    <text evidence="2">The sequence shown here is derived from an EMBL/GenBank/DDBJ whole genome shotgun (WGS) entry which is preliminary data.</text>
</comment>
<organism evidence="2 3">
    <name type="scientific">Taxus chinensis</name>
    <name type="common">Chinese yew</name>
    <name type="synonym">Taxus wallichiana var. chinensis</name>
    <dbReference type="NCBI Taxonomy" id="29808"/>
    <lineage>
        <taxon>Eukaryota</taxon>
        <taxon>Viridiplantae</taxon>
        <taxon>Streptophyta</taxon>
        <taxon>Embryophyta</taxon>
        <taxon>Tracheophyta</taxon>
        <taxon>Spermatophyta</taxon>
        <taxon>Pinopsida</taxon>
        <taxon>Pinidae</taxon>
        <taxon>Conifers II</taxon>
        <taxon>Cupressales</taxon>
        <taxon>Taxaceae</taxon>
        <taxon>Taxus</taxon>
    </lineage>
</organism>
<dbReference type="PANTHER" id="PTHR10910:SF62">
    <property type="entry name" value="AT07585P-RELATED"/>
    <property type="match status" value="1"/>
</dbReference>
<protein>
    <recommendedName>
        <fullName evidence="1">A to I editase domain-containing protein</fullName>
    </recommendedName>
</protein>
<accession>A0AA38GNF9</accession>